<dbReference type="InterPro" id="IPR000182">
    <property type="entry name" value="GNAT_dom"/>
</dbReference>
<dbReference type="Pfam" id="PF13302">
    <property type="entry name" value="Acetyltransf_3"/>
    <property type="match status" value="1"/>
</dbReference>
<accession>A0A175R297</accession>
<dbReference type="PATRIC" id="fig|401562.3.peg.4760"/>
<dbReference type="PANTHER" id="PTHR43792">
    <property type="entry name" value="GNAT FAMILY, PUTATIVE (AFU_ORTHOLOGUE AFUA_3G00765)-RELATED-RELATED"/>
    <property type="match status" value="1"/>
</dbReference>
<dbReference type="OrthoDB" id="9804153at2"/>
<dbReference type="RefSeq" id="WP_058636697.1">
    <property type="nucleotide sequence ID" value="NZ_LDPZ01000071.1"/>
</dbReference>
<dbReference type="AlphaFoldDB" id="A0A175R297"/>
<dbReference type="Gene3D" id="3.40.630.30">
    <property type="match status" value="1"/>
</dbReference>
<gene>
    <name evidence="2" type="ORF">NS226_21515</name>
</gene>
<dbReference type="InterPro" id="IPR016181">
    <property type="entry name" value="Acyl_CoA_acyltransferase"/>
</dbReference>
<dbReference type="Proteomes" id="UP000078272">
    <property type="component" value="Unassembled WGS sequence"/>
</dbReference>
<reference evidence="2 3" key="1">
    <citation type="journal article" date="2016" name="Front. Microbiol.">
        <title>Genomic Resource of Rice Seed Associated Bacteria.</title>
        <authorList>
            <person name="Midha S."/>
            <person name="Bansal K."/>
            <person name="Sharma S."/>
            <person name="Kumar N."/>
            <person name="Patil P.P."/>
            <person name="Chaudhry V."/>
            <person name="Patil P.B."/>
        </authorList>
    </citation>
    <scope>NUCLEOTIDE SEQUENCE [LARGE SCALE GENOMIC DNA]</scope>
    <source>
        <strain evidence="2 3">NS226</strain>
    </source>
</reference>
<keyword evidence="2" id="KW-0808">Transferase</keyword>
<proteinExistence type="predicted"/>
<dbReference type="GO" id="GO:0016747">
    <property type="term" value="F:acyltransferase activity, transferring groups other than amino-acyl groups"/>
    <property type="evidence" value="ECO:0007669"/>
    <property type="project" value="InterPro"/>
</dbReference>
<organism evidence="2 3">
    <name type="scientific">Aureimonas ureilytica</name>
    <dbReference type="NCBI Taxonomy" id="401562"/>
    <lineage>
        <taxon>Bacteria</taxon>
        <taxon>Pseudomonadati</taxon>
        <taxon>Pseudomonadota</taxon>
        <taxon>Alphaproteobacteria</taxon>
        <taxon>Hyphomicrobiales</taxon>
        <taxon>Aurantimonadaceae</taxon>
        <taxon>Aureimonas</taxon>
    </lineage>
</organism>
<name>A0A175R297_9HYPH</name>
<protein>
    <submittedName>
        <fullName evidence="2">GNAT family acetyltransferase</fullName>
    </submittedName>
</protein>
<evidence type="ECO:0000313" key="3">
    <source>
        <dbReference type="Proteomes" id="UP000078272"/>
    </source>
</evidence>
<evidence type="ECO:0000259" key="1">
    <source>
        <dbReference type="PROSITE" id="PS51186"/>
    </source>
</evidence>
<dbReference type="PROSITE" id="PS51186">
    <property type="entry name" value="GNAT"/>
    <property type="match status" value="1"/>
</dbReference>
<dbReference type="InterPro" id="IPR051531">
    <property type="entry name" value="N-acetyltransferase"/>
</dbReference>
<comment type="caution">
    <text evidence="2">The sequence shown here is derived from an EMBL/GenBank/DDBJ whole genome shotgun (WGS) entry which is preliminary data.</text>
</comment>
<dbReference type="EMBL" id="LDPZ01000071">
    <property type="protein sequence ID" value="KTQ84609.1"/>
    <property type="molecule type" value="Genomic_DNA"/>
</dbReference>
<feature type="domain" description="N-acetyltransferase" evidence="1">
    <location>
        <begin position="32"/>
        <end position="186"/>
    </location>
</feature>
<dbReference type="SUPFAM" id="SSF55729">
    <property type="entry name" value="Acyl-CoA N-acyltransferases (Nat)"/>
    <property type="match status" value="1"/>
</dbReference>
<evidence type="ECO:0000313" key="2">
    <source>
        <dbReference type="EMBL" id="KTQ84609.1"/>
    </source>
</evidence>
<dbReference type="STRING" id="401562.NS365_06700"/>
<sequence length="192" mass="21357">MMSSEIPPEEDESRLETLRLVLRLARMADAPAIARHANDRQIAEMTSRIPHPYSLGHAESFLASVDGELIFAITTRDEGEFLGLCGLQATERENTAELGYWIGRSFWGKGYATEAAQAMIDYAFRALELTTVEVRCRVINGASRRVIQKCGFGYRGTGLSTSLVAGRVASETYAMDRRTWESLKAWGGRGWC</sequence>